<evidence type="ECO:0000256" key="3">
    <source>
        <dbReference type="SAM" id="SignalP"/>
    </source>
</evidence>
<dbReference type="InterPro" id="IPR033132">
    <property type="entry name" value="GH_1_N_CS"/>
</dbReference>
<dbReference type="InterPro" id="IPR001360">
    <property type="entry name" value="Glyco_hydro_1"/>
</dbReference>
<dbReference type="Pfam" id="PF00232">
    <property type="entry name" value="Glyco_hydro_1"/>
    <property type="match status" value="1"/>
</dbReference>
<reference evidence="4" key="2">
    <citation type="submission" date="2020-07" db="EMBL/GenBank/DDBJ databases">
        <authorList>
            <person name="Vera ALvarez R."/>
            <person name="Arias-Moreno D.M."/>
            <person name="Jimenez-Jacinto V."/>
            <person name="Jimenez-Bremont J.F."/>
            <person name="Swaminathan K."/>
            <person name="Moose S.P."/>
            <person name="Guerrero-Gonzalez M.L."/>
            <person name="Marino-Ramirez L."/>
            <person name="Landsman D."/>
            <person name="Rodriguez-Kessler M."/>
            <person name="Delgado-Sanchez P."/>
        </authorList>
    </citation>
    <scope>NUCLEOTIDE SEQUENCE</scope>
    <source>
        <tissue evidence="4">Cladode</tissue>
    </source>
</reference>
<evidence type="ECO:0000313" key="4">
    <source>
        <dbReference type="EMBL" id="MBA4625276.1"/>
    </source>
</evidence>
<feature type="chain" id="PRO_5028182763" description="Beta-glucosidase" evidence="3">
    <location>
        <begin position="27"/>
        <end position="103"/>
    </location>
</feature>
<evidence type="ECO:0000256" key="1">
    <source>
        <dbReference type="ARBA" id="ARBA00010838"/>
    </source>
</evidence>
<dbReference type="GO" id="GO:0005975">
    <property type="term" value="P:carbohydrate metabolic process"/>
    <property type="evidence" value="ECO:0007669"/>
    <property type="project" value="InterPro"/>
</dbReference>
<dbReference type="GO" id="GO:0004553">
    <property type="term" value="F:hydrolase activity, hydrolyzing O-glycosyl compounds"/>
    <property type="evidence" value="ECO:0007669"/>
    <property type="project" value="InterPro"/>
</dbReference>
<organism evidence="4">
    <name type="scientific">Opuntia streptacantha</name>
    <name type="common">Prickly pear cactus</name>
    <name type="synonym">Opuntia cardona</name>
    <dbReference type="NCBI Taxonomy" id="393608"/>
    <lineage>
        <taxon>Eukaryota</taxon>
        <taxon>Viridiplantae</taxon>
        <taxon>Streptophyta</taxon>
        <taxon>Embryophyta</taxon>
        <taxon>Tracheophyta</taxon>
        <taxon>Spermatophyta</taxon>
        <taxon>Magnoliopsida</taxon>
        <taxon>eudicotyledons</taxon>
        <taxon>Gunneridae</taxon>
        <taxon>Pentapetalae</taxon>
        <taxon>Caryophyllales</taxon>
        <taxon>Cactineae</taxon>
        <taxon>Cactaceae</taxon>
        <taxon>Opuntioideae</taxon>
        <taxon>Opuntia</taxon>
    </lineage>
</organism>
<feature type="signal peptide" evidence="3">
    <location>
        <begin position="1"/>
        <end position="26"/>
    </location>
</feature>
<keyword evidence="3" id="KW-0732">Signal</keyword>
<dbReference type="InterPro" id="IPR017853">
    <property type="entry name" value="GH"/>
</dbReference>
<evidence type="ECO:0000256" key="2">
    <source>
        <dbReference type="ARBA" id="ARBA00022801"/>
    </source>
</evidence>
<protein>
    <recommendedName>
        <fullName evidence="5">Beta-glucosidase</fullName>
    </recommendedName>
</protein>
<accession>A0A7C8YRZ3</accession>
<reference evidence="4" key="1">
    <citation type="journal article" date="2013" name="J. Plant Res.">
        <title>Effect of fungi and light on seed germination of three Opuntia species from semiarid lands of central Mexico.</title>
        <authorList>
            <person name="Delgado-Sanchez P."/>
            <person name="Jimenez-Bremont J.F."/>
            <person name="Guerrero-Gonzalez Mde L."/>
            <person name="Flores J."/>
        </authorList>
    </citation>
    <scope>NUCLEOTIDE SEQUENCE</scope>
    <source>
        <tissue evidence="4">Cladode</tissue>
    </source>
</reference>
<proteinExistence type="inferred from homology"/>
<dbReference type="SUPFAM" id="SSF51445">
    <property type="entry name" value="(Trans)glycosidases"/>
    <property type="match status" value="1"/>
</dbReference>
<sequence length="103" mass="11701">MGFPFHTFSLVLVILIFLKISDFIEATHAKNSIIDADYEIKTLNRSSFPKGFLFGSASSAYQYEGGARVDGKGSSIWDTFTHKFPGEFNHFFWVQKKELVDLV</sequence>
<comment type="similarity">
    <text evidence="1">Belongs to the glycosyl hydrolase 1 family.</text>
</comment>
<keyword evidence="2" id="KW-0378">Hydrolase</keyword>
<dbReference type="Gene3D" id="3.20.20.80">
    <property type="entry name" value="Glycosidases"/>
    <property type="match status" value="1"/>
</dbReference>
<dbReference type="PROSITE" id="PS00653">
    <property type="entry name" value="GLYCOSYL_HYDROL_F1_2"/>
    <property type="match status" value="1"/>
</dbReference>
<dbReference type="EMBL" id="GISG01051186">
    <property type="protein sequence ID" value="MBA4625276.1"/>
    <property type="molecule type" value="Transcribed_RNA"/>
</dbReference>
<name>A0A7C8YRZ3_OPUST</name>
<dbReference type="AlphaFoldDB" id="A0A7C8YRZ3"/>
<evidence type="ECO:0008006" key="5">
    <source>
        <dbReference type="Google" id="ProtNLM"/>
    </source>
</evidence>